<accession>D8PT41</accession>
<comment type="similarity">
    <text evidence="3 7">Belongs to the glycosyl hydrolase 43 family.</text>
</comment>
<dbReference type="GO" id="GO:0046558">
    <property type="term" value="F:arabinan endo-1,5-alpha-L-arabinosidase activity"/>
    <property type="evidence" value="ECO:0007669"/>
    <property type="project" value="UniProtKB-EC"/>
</dbReference>
<dbReference type="CDD" id="cd18831">
    <property type="entry name" value="GH43_AnAbnA-like"/>
    <property type="match status" value="1"/>
</dbReference>
<dbReference type="InterPro" id="IPR016840">
    <property type="entry name" value="Glyco_hydro_43_endo_a_Ara-ase"/>
</dbReference>
<comment type="pathway">
    <text evidence="2 7">Glycan metabolism; L-arabinan degradation.</text>
</comment>
<name>D8PT41_SCHCM</name>
<evidence type="ECO:0000256" key="5">
    <source>
        <dbReference type="ARBA" id="ARBA00022801"/>
    </source>
</evidence>
<dbReference type="Gene3D" id="2.115.10.20">
    <property type="entry name" value="Glycosyl hydrolase domain, family 43"/>
    <property type="match status" value="1"/>
</dbReference>
<dbReference type="InterPro" id="IPR023296">
    <property type="entry name" value="Glyco_hydro_beta-prop_sf"/>
</dbReference>
<evidence type="ECO:0000313" key="11">
    <source>
        <dbReference type="EMBL" id="EFJ01245.1"/>
    </source>
</evidence>
<feature type="chain" id="PRO_5003120250" description="Arabinan endo-1,5-alpha-L-arabinosidase" evidence="10">
    <location>
        <begin position="20"/>
        <end position="324"/>
    </location>
</feature>
<dbReference type="InterPro" id="IPR050727">
    <property type="entry name" value="GH43_arabinanases"/>
</dbReference>
<evidence type="ECO:0000256" key="10">
    <source>
        <dbReference type="SAM" id="SignalP"/>
    </source>
</evidence>
<dbReference type="VEuPathDB" id="FungiDB:SCHCODRAFT_02605157"/>
<dbReference type="Proteomes" id="UP000007431">
    <property type="component" value="Unassembled WGS sequence"/>
</dbReference>
<dbReference type="Pfam" id="PF04616">
    <property type="entry name" value="Glyco_hydro_43"/>
    <property type="match status" value="1"/>
</dbReference>
<sequence>MKSQLRSLVLALFALGVSATPNPLAGGSSTVVRDPAMWYNADLGKYFAFSTDEGIRIFTSPSLTGPWTRTGSVLPNCSSIQLDGNCALWAPDVNYIDGEYVLYYSVSSVGSQNSAIGVATSPSMEEGTWTDQGEVIRSNPGDVYNAIDPNIIDANGLKLAFGSYWTGMYQVGLWPDIKTRASDLPGTHLAGNDGRAAEGGFVYKSAASEYYFMFFSEGVTPFVGATTRPDPGDEYKVLVGRGASGQGPFYGPAGNELTQPGTGQLVLGSHDNVYAPGGQSIFLDPVSGRDVIVYHYIPNDAFGGPSYLGINYLDFSSGWPVVVD</sequence>
<protein>
    <recommendedName>
        <fullName evidence="4 7">Arabinan endo-1,5-alpha-L-arabinosidase</fullName>
        <ecNumber evidence="4 7">3.2.1.99</ecNumber>
    </recommendedName>
</protein>
<evidence type="ECO:0000256" key="1">
    <source>
        <dbReference type="ARBA" id="ARBA00000375"/>
    </source>
</evidence>
<feature type="active site" description="Proton donor" evidence="8">
    <location>
        <position position="198"/>
    </location>
</feature>
<comment type="catalytic activity">
    <reaction evidence="1 7">
        <text>Endohydrolysis of (1-&gt;5)-alpha-arabinofuranosidic linkages in (1-&gt;5)-arabinans.</text>
        <dbReference type="EC" id="3.2.1.99"/>
    </reaction>
</comment>
<dbReference type="HOGENOM" id="CLU_009397_5_0_1"/>
<evidence type="ECO:0000313" key="12">
    <source>
        <dbReference type="Proteomes" id="UP000007431"/>
    </source>
</evidence>
<evidence type="ECO:0000256" key="6">
    <source>
        <dbReference type="ARBA" id="ARBA00023295"/>
    </source>
</evidence>
<feature type="active site" description="Proton acceptor" evidence="8">
    <location>
        <position position="34"/>
    </location>
</feature>
<dbReference type="GeneID" id="9597165"/>
<dbReference type="GO" id="GO:0031222">
    <property type="term" value="P:arabinan catabolic process"/>
    <property type="evidence" value="ECO:0007669"/>
    <property type="project" value="UniProtKB-UniPathway"/>
</dbReference>
<dbReference type="PANTHER" id="PTHR43301">
    <property type="entry name" value="ARABINAN ENDO-1,5-ALPHA-L-ARABINOSIDASE"/>
    <property type="match status" value="1"/>
</dbReference>
<evidence type="ECO:0000256" key="2">
    <source>
        <dbReference type="ARBA" id="ARBA00004834"/>
    </source>
</evidence>
<dbReference type="KEGG" id="scm:SCHCO_02605157"/>
<proteinExistence type="inferred from homology"/>
<evidence type="ECO:0000256" key="7">
    <source>
        <dbReference type="PIRNR" id="PIRNR026534"/>
    </source>
</evidence>
<dbReference type="EMBL" id="GL377303">
    <property type="protein sequence ID" value="EFJ01245.1"/>
    <property type="molecule type" value="Genomic_DNA"/>
</dbReference>
<dbReference type="InParanoid" id="D8PT41"/>
<dbReference type="RefSeq" id="XP_003036147.1">
    <property type="nucleotide sequence ID" value="XM_003036101.1"/>
</dbReference>
<evidence type="ECO:0000256" key="3">
    <source>
        <dbReference type="ARBA" id="ARBA00009865"/>
    </source>
</evidence>
<reference evidence="11 12" key="1">
    <citation type="journal article" date="2010" name="Nat. Biotechnol.">
        <title>Genome sequence of the model mushroom Schizophyllum commune.</title>
        <authorList>
            <person name="Ohm R.A."/>
            <person name="de Jong J.F."/>
            <person name="Lugones L.G."/>
            <person name="Aerts A."/>
            <person name="Kothe E."/>
            <person name="Stajich J.E."/>
            <person name="de Vries R.P."/>
            <person name="Record E."/>
            <person name="Levasseur A."/>
            <person name="Baker S.E."/>
            <person name="Bartholomew K.A."/>
            <person name="Coutinho P.M."/>
            <person name="Erdmann S."/>
            <person name="Fowler T.J."/>
            <person name="Gathman A.C."/>
            <person name="Lombard V."/>
            <person name="Henrissat B."/>
            <person name="Knabe N."/>
            <person name="Kuees U."/>
            <person name="Lilly W.W."/>
            <person name="Lindquist E."/>
            <person name="Lucas S."/>
            <person name="Magnuson J.K."/>
            <person name="Piumi F."/>
            <person name="Raudaskoski M."/>
            <person name="Salamov A."/>
            <person name="Schmutz J."/>
            <person name="Schwarze F.W.M.R."/>
            <person name="vanKuyk P.A."/>
            <person name="Horton J.S."/>
            <person name="Grigoriev I.V."/>
            <person name="Woesten H.A.B."/>
        </authorList>
    </citation>
    <scope>NUCLEOTIDE SEQUENCE [LARGE SCALE GENOMIC DNA]</scope>
    <source>
        <strain evidence="12">H4-8 / FGSC 9210</strain>
    </source>
</reference>
<dbReference type="AlphaFoldDB" id="D8PT41"/>
<dbReference type="UniPathway" id="UPA00667"/>
<dbReference type="PANTHER" id="PTHR43301:SF3">
    <property type="entry name" value="ARABINAN ENDO-1,5-ALPHA-L-ARABINOSIDASE A-RELATED"/>
    <property type="match status" value="1"/>
</dbReference>
<dbReference type="InterPro" id="IPR006710">
    <property type="entry name" value="Glyco_hydro_43"/>
</dbReference>
<dbReference type="SUPFAM" id="SSF75005">
    <property type="entry name" value="Arabinanase/levansucrase/invertase"/>
    <property type="match status" value="1"/>
</dbReference>
<dbReference type="STRING" id="578458.D8PT41"/>
<keyword evidence="6 7" id="KW-0326">Glycosidase</keyword>
<evidence type="ECO:0000256" key="4">
    <source>
        <dbReference type="ARBA" id="ARBA00012586"/>
    </source>
</evidence>
<dbReference type="eggNOG" id="ENOG502QTQG">
    <property type="taxonomic scope" value="Eukaryota"/>
</dbReference>
<keyword evidence="10" id="KW-0732">Signal</keyword>
<gene>
    <name evidence="11" type="ORF">SCHCODRAFT_232783</name>
</gene>
<feature type="site" description="Important for catalytic activity, responsible for pKa modulation of the active site Glu and correct orientation of both the proton donor and substrate" evidence="9">
    <location>
        <position position="148"/>
    </location>
</feature>
<dbReference type="EC" id="3.2.1.99" evidence="4 7"/>
<dbReference type="OMA" id="GAYMYKH"/>
<keyword evidence="5 7" id="KW-0378">Hydrolase</keyword>
<dbReference type="OrthoDB" id="195678at2759"/>
<organism evidence="12">
    <name type="scientific">Schizophyllum commune (strain H4-8 / FGSC 9210)</name>
    <name type="common">Split gill fungus</name>
    <dbReference type="NCBI Taxonomy" id="578458"/>
    <lineage>
        <taxon>Eukaryota</taxon>
        <taxon>Fungi</taxon>
        <taxon>Dikarya</taxon>
        <taxon>Basidiomycota</taxon>
        <taxon>Agaricomycotina</taxon>
        <taxon>Agaricomycetes</taxon>
        <taxon>Agaricomycetidae</taxon>
        <taxon>Agaricales</taxon>
        <taxon>Schizophyllaceae</taxon>
        <taxon>Schizophyllum</taxon>
    </lineage>
</organism>
<evidence type="ECO:0000256" key="9">
    <source>
        <dbReference type="PIRSR" id="PIRSR606710-2"/>
    </source>
</evidence>
<evidence type="ECO:0000256" key="8">
    <source>
        <dbReference type="PIRSR" id="PIRSR606710-1"/>
    </source>
</evidence>
<keyword evidence="12" id="KW-1185">Reference proteome</keyword>
<dbReference type="PIRSF" id="PIRSF026534">
    <property type="entry name" value="Endo_alpha-L-arabinosidase"/>
    <property type="match status" value="1"/>
</dbReference>
<feature type="signal peptide" evidence="10">
    <location>
        <begin position="1"/>
        <end position="19"/>
    </location>
</feature>